<organism evidence="2 3">
    <name type="scientific">Dictyobacter halimunensis</name>
    <dbReference type="NCBI Taxonomy" id="3026934"/>
    <lineage>
        <taxon>Bacteria</taxon>
        <taxon>Bacillati</taxon>
        <taxon>Chloroflexota</taxon>
        <taxon>Ktedonobacteria</taxon>
        <taxon>Ktedonobacterales</taxon>
        <taxon>Dictyobacteraceae</taxon>
        <taxon>Dictyobacter</taxon>
    </lineage>
</organism>
<dbReference type="Pfam" id="PF13599">
    <property type="entry name" value="Pentapeptide_4"/>
    <property type="match status" value="1"/>
</dbReference>
<proteinExistence type="predicted"/>
<dbReference type="PANTHER" id="PTHR14136:SF17">
    <property type="entry name" value="BTB_POZ DOMAIN-CONTAINING PROTEIN KCTD9"/>
    <property type="match status" value="1"/>
</dbReference>
<keyword evidence="3" id="KW-1185">Reference proteome</keyword>
<evidence type="ECO:0000256" key="1">
    <source>
        <dbReference type="SAM" id="MobiDB-lite"/>
    </source>
</evidence>
<protein>
    <recommendedName>
        <fullName evidence="4">Pentapeptide repeat-containing protein</fullName>
    </recommendedName>
</protein>
<accession>A0ABQ6FZ42</accession>
<sequence>MNNNKSTPGGPRVRPPRLPRKATGRDVIGGYVQSRERYASLALNNVNLADQAASHPAFVETSFQQVVLANTEFEEMQLDDVRFSSCDLATAVWYKTVWHRVELVGCRMTGFMAGEAHFEDVLFKDCLLSLSQLRFATLKSVRFEHCDLSEADLLEANLSDVSFVDCNLRQAELTGTQLAGIDLSTCNIDGARLGPKELRGSSLNHAQALALIEAMGITITTHTPTT</sequence>
<dbReference type="SUPFAM" id="SSF141571">
    <property type="entry name" value="Pentapeptide repeat-like"/>
    <property type="match status" value="1"/>
</dbReference>
<dbReference type="InterPro" id="IPR051082">
    <property type="entry name" value="Pentapeptide-BTB/POZ_domain"/>
</dbReference>
<evidence type="ECO:0000313" key="3">
    <source>
        <dbReference type="Proteomes" id="UP001344906"/>
    </source>
</evidence>
<evidence type="ECO:0008006" key="4">
    <source>
        <dbReference type="Google" id="ProtNLM"/>
    </source>
</evidence>
<dbReference type="InterPro" id="IPR001646">
    <property type="entry name" value="5peptide_repeat"/>
</dbReference>
<reference evidence="2 3" key="1">
    <citation type="submission" date="2023-02" db="EMBL/GenBank/DDBJ databases">
        <title>Dictyobacter halimunensis sp. nov., a new member of the class Ktedonobacteria from forest soil in a geothermal area.</title>
        <authorList>
            <person name="Rachmania M.K."/>
            <person name="Ningsih F."/>
            <person name="Sakai Y."/>
            <person name="Yabe S."/>
            <person name="Yokota A."/>
            <person name="Sjamsuridzal W."/>
        </authorList>
    </citation>
    <scope>NUCLEOTIDE SEQUENCE [LARGE SCALE GENOMIC DNA]</scope>
    <source>
        <strain evidence="2 3">S3.2.2.5</strain>
    </source>
</reference>
<dbReference type="RefSeq" id="WP_338255304.1">
    <property type="nucleotide sequence ID" value="NZ_BSRI01000002.1"/>
</dbReference>
<gene>
    <name evidence="2" type="ORF">KDH_57240</name>
</gene>
<dbReference type="EMBL" id="BSRI01000002">
    <property type="protein sequence ID" value="GLV58896.1"/>
    <property type="molecule type" value="Genomic_DNA"/>
</dbReference>
<comment type="caution">
    <text evidence="2">The sequence shown here is derived from an EMBL/GenBank/DDBJ whole genome shotgun (WGS) entry which is preliminary data.</text>
</comment>
<dbReference type="Gene3D" id="2.160.20.80">
    <property type="entry name" value="E3 ubiquitin-protein ligase SopA"/>
    <property type="match status" value="1"/>
</dbReference>
<dbReference type="PANTHER" id="PTHR14136">
    <property type="entry name" value="BTB_POZ DOMAIN-CONTAINING PROTEIN KCTD9"/>
    <property type="match status" value="1"/>
</dbReference>
<feature type="region of interest" description="Disordered" evidence="1">
    <location>
        <begin position="1"/>
        <end position="20"/>
    </location>
</feature>
<name>A0ABQ6FZ42_9CHLR</name>
<evidence type="ECO:0000313" key="2">
    <source>
        <dbReference type="EMBL" id="GLV58896.1"/>
    </source>
</evidence>
<dbReference type="Proteomes" id="UP001344906">
    <property type="component" value="Unassembled WGS sequence"/>
</dbReference>